<dbReference type="Proteomes" id="UP000054632">
    <property type="component" value="Unassembled WGS sequence"/>
</dbReference>
<accession>A0A0V1DM58</accession>
<reference evidence="1 2" key="1">
    <citation type="submission" date="2015-01" db="EMBL/GenBank/DDBJ databases">
        <title>Evolution of Trichinella species and genotypes.</title>
        <authorList>
            <person name="Korhonen P.K."/>
            <person name="Edoardo P."/>
            <person name="Giuseppe L.R."/>
            <person name="Gasser R.B."/>
        </authorList>
    </citation>
    <scope>NUCLEOTIDE SEQUENCE [LARGE SCALE GENOMIC DNA]</scope>
    <source>
        <strain evidence="1">ISS13</strain>
    </source>
</reference>
<protein>
    <submittedName>
        <fullName evidence="1">Uncharacterized protein</fullName>
    </submittedName>
</protein>
<evidence type="ECO:0000313" key="1">
    <source>
        <dbReference type="EMBL" id="KRY62695.1"/>
    </source>
</evidence>
<name>A0A0V1DM58_TRIPS</name>
<gene>
    <name evidence="1" type="ORF">T4A_8853</name>
</gene>
<sequence>LSLLRCNPQDHGLSGGDPLLSHVRVHVASSTSTAAFAARSTPAVPSAARHFLHSENEI</sequence>
<organism evidence="1 2">
    <name type="scientific">Trichinella pseudospiralis</name>
    <name type="common">Parasitic roundworm</name>
    <dbReference type="NCBI Taxonomy" id="6337"/>
    <lineage>
        <taxon>Eukaryota</taxon>
        <taxon>Metazoa</taxon>
        <taxon>Ecdysozoa</taxon>
        <taxon>Nematoda</taxon>
        <taxon>Enoplea</taxon>
        <taxon>Dorylaimia</taxon>
        <taxon>Trichinellida</taxon>
        <taxon>Trichinellidae</taxon>
        <taxon>Trichinella</taxon>
    </lineage>
</organism>
<proteinExistence type="predicted"/>
<dbReference type="AlphaFoldDB" id="A0A0V1DM58"/>
<dbReference type="EMBL" id="JYDR01001975">
    <property type="protein sequence ID" value="KRY62695.1"/>
    <property type="molecule type" value="Genomic_DNA"/>
</dbReference>
<feature type="non-terminal residue" evidence="1">
    <location>
        <position position="1"/>
    </location>
</feature>
<evidence type="ECO:0000313" key="2">
    <source>
        <dbReference type="Proteomes" id="UP000054632"/>
    </source>
</evidence>
<comment type="caution">
    <text evidence="1">The sequence shown here is derived from an EMBL/GenBank/DDBJ whole genome shotgun (WGS) entry which is preliminary data.</text>
</comment>
<feature type="non-terminal residue" evidence="1">
    <location>
        <position position="58"/>
    </location>
</feature>